<dbReference type="NCBIfam" id="TIGR00135">
    <property type="entry name" value="gatC"/>
    <property type="match status" value="1"/>
</dbReference>
<keyword evidence="1" id="KW-0648">Protein biosynthesis</keyword>
<dbReference type="GO" id="GO:0006450">
    <property type="term" value="P:regulation of translational fidelity"/>
    <property type="evidence" value="ECO:0007669"/>
    <property type="project" value="InterPro"/>
</dbReference>
<dbReference type="EC" id="6.3.5.-" evidence="1"/>
<comment type="similarity">
    <text evidence="1">Belongs to the GatC family.</text>
</comment>
<comment type="function">
    <text evidence="1">Allows the formation of correctly charged Asn-tRNA(Asn) or Gln-tRNA(Gln) through the transamidation of misacylated Asp-tRNA(Asn) or Glu-tRNA(Gln) in organisms which lack either or both of asparaginyl-tRNA or glutaminyl-tRNA synthetases. The reaction takes place in the presence of glutamine and ATP through an activated phospho-Asp-tRNA(Asn) or phospho-Glu-tRNA(Gln).</text>
</comment>
<comment type="catalytic activity">
    <reaction evidence="1">
        <text>L-glutamyl-tRNA(Gln) + L-glutamine + ATP + H2O = L-glutaminyl-tRNA(Gln) + L-glutamate + ADP + phosphate + H(+)</text>
        <dbReference type="Rhea" id="RHEA:17521"/>
        <dbReference type="Rhea" id="RHEA-COMP:9681"/>
        <dbReference type="Rhea" id="RHEA-COMP:9684"/>
        <dbReference type="ChEBI" id="CHEBI:15377"/>
        <dbReference type="ChEBI" id="CHEBI:15378"/>
        <dbReference type="ChEBI" id="CHEBI:29985"/>
        <dbReference type="ChEBI" id="CHEBI:30616"/>
        <dbReference type="ChEBI" id="CHEBI:43474"/>
        <dbReference type="ChEBI" id="CHEBI:58359"/>
        <dbReference type="ChEBI" id="CHEBI:78520"/>
        <dbReference type="ChEBI" id="CHEBI:78521"/>
        <dbReference type="ChEBI" id="CHEBI:456216"/>
    </reaction>
</comment>
<dbReference type="HAMAP" id="MF_00122">
    <property type="entry name" value="GatC"/>
    <property type="match status" value="1"/>
</dbReference>
<keyword evidence="3" id="KW-1185">Reference proteome</keyword>
<keyword evidence="1" id="KW-0067">ATP-binding</keyword>
<gene>
    <name evidence="1" type="primary">gatC</name>
    <name evidence="2" type="ORF">HNQ60_003283</name>
</gene>
<dbReference type="GO" id="GO:0006412">
    <property type="term" value="P:translation"/>
    <property type="evidence" value="ECO:0007669"/>
    <property type="project" value="UniProtKB-UniRule"/>
</dbReference>
<dbReference type="Pfam" id="PF02686">
    <property type="entry name" value="GatC"/>
    <property type="match status" value="1"/>
</dbReference>
<comment type="catalytic activity">
    <reaction evidence="1">
        <text>L-aspartyl-tRNA(Asn) + L-glutamine + ATP + H2O = L-asparaginyl-tRNA(Asn) + L-glutamate + ADP + phosphate + 2 H(+)</text>
        <dbReference type="Rhea" id="RHEA:14513"/>
        <dbReference type="Rhea" id="RHEA-COMP:9674"/>
        <dbReference type="Rhea" id="RHEA-COMP:9677"/>
        <dbReference type="ChEBI" id="CHEBI:15377"/>
        <dbReference type="ChEBI" id="CHEBI:15378"/>
        <dbReference type="ChEBI" id="CHEBI:29985"/>
        <dbReference type="ChEBI" id="CHEBI:30616"/>
        <dbReference type="ChEBI" id="CHEBI:43474"/>
        <dbReference type="ChEBI" id="CHEBI:58359"/>
        <dbReference type="ChEBI" id="CHEBI:78515"/>
        <dbReference type="ChEBI" id="CHEBI:78516"/>
        <dbReference type="ChEBI" id="CHEBI:456216"/>
    </reaction>
</comment>
<proteinExistence type="inferred from homology"/>
<dbReference type="RefSeq" id="WP_184333634.1">
    <property type="nucleotide sequence ID" value="NZ_JACHHZ010000003.1"/>
</dbReference>
<evidence type="ECO:0000313" key="2">
    <source>
        <dbReference type="EMBL" id="MBB6094402.1"/>
    </source>
</evidence>
<keyword evidence="1" id="KW-0547">Nucleotide-binding</keyword>
<dbReference type="GO" id="GO:0070681">
    <property type="term" value="P:glutaminyl-tRNAGln biosynthesis via transamidation"/>
    <property type="evidence" value="ECO:0007669"/>
    <property type="project" value="TreeGrafter"/>
</dbReference>
<organism evidence="2 3">
    <name type="scientific">Povalibacter uvarum</name>
    <dbReference type="NCBI Taxonomy" id="732238"/>
    <lineage>
        <taxon>Bacteria</taxon>
        <taxon>Pseudomonadati</taxon>
        <taxon>Pseudomonadota</taxon>
        <taxon>Gammaproteobacteria</taxon>
        <taxon>Steroidobacterales</taxon>
        <taxon>Steroidobacteraceae</taxon>
        <taxon>Povalibacter</taxon>
    </lineage>
</organism>
<dbReference type="Proteomes" id="UP000588068">
    <property type="component" value="Unassembled WGS sequence"/>
</dbReference>
<dbReference type="InterPro" id="IPR003837">
    <property type="entry name" value="GatC"/>
</dbReference>
<dbReference type="EMBL" id="JACHHZ010000003">
    <property type="protein sequence ID" value="MBB6094402.1"/>
    <property type="molecule type" value="Genomic_DNA"/>
</dbReference>
<dbReference type="GO" id="GO:0016740">
    <property type="term" value="F:transferase activity"/>
    <property type="evidence" value="ECO:0007669"/>
    <property type="project" value="UniProtKB-KW"/>
</dbReference>
<evidence type="ECO:0000313" key="3">
    <source>
        <dbReference type="Proteomes" id="UP000588068"/>
    </source>
</evidence>
<protein>
    <recommendedName>
        <fullName evidence="1">Aspartyl/glutamyl-tRNA(Asn/Gln) amidotransferase subunit C</fullName>
        <shortName evidence="1">Asp/Glu-ADT subunit C</shortName>
        <ecNumber evidence="1">6.3.5.-</ecNumber>
    </recommendedName>
</protein>
<dbReference type="SUPFAM" id="SSF141000">
    <property type="entry name" value="Glu-tRNAGln amidotransferase C subunit"/>
    <property type="match status" value="1"/>
</dbReference>
<dbReference type="AlphaFoldDB" id="A0A841HQT9"/>
<evidence type="ECO:0000256" key="1">
    <source>
        <dbReference type="HAMAP-Rule" id="MF_00122"/>
    </source>
</evidence>
<comment type="caution">
    <text evidence="2">The sequence shown here is derived from an EMBL/GenBank/DDBJ whole genome shotgun (WGS) entry which is preliminary data.</text>
</comment>
<accession>A0A841HQT9</accession>
<keyword evidence="2" id="KW-0808">Transferase</keyword>
<sequence length="96" mass="10881">MSLTRKDVENIAHLARLAITEDEMPVYVNNLSKIVSFVDELNTADTAAIEPMAHPLKGQVQRLRPDEIADRDQHEKYQRNAARVEAGLYLVPKVIE</sequence>
<keyword evidence="1 2" id="KW-0436">Ligase</keyword>
<reference evidence="2 3" key="1">
    <citation type="submission" date="2020-08" db="EMBL/GenBank/DDBJ databases">
        <title>Genomic Encyclopedia of Type Strains, Phase IV (KMG-IV): sequencing the most valuable type-strain genomes for metagenomic binning, comparative biology and taxonomic classification.</title>
        <authorList>
            <person name="Goeker M."/>
        </authorList>
    </citation>
    <scope>NUCLEOTIDE SEQUENCE [LARGE SCALE GENOMIC DNA]</scope>
    <source>
        <strain evidence="2 3">DSM 26723</strain>
    </source>
</reference>
<dbReference type="InterPro" id="IPR036113">
    <property type="entry name" value="Asp/Glu-ADT_sf_sub_c"/>
</dbReference>
<dbReference type="GO" id="GO:0005524">
    <property type="term" value="F:ATP binding"/>
    <property type="evidence" value="ECO:0007669"/>
    <property type="project" value="UniProtKB-KW"/>
</dbReference>
<name>A0A841HQT9_9GAMM</name>
<dbReference type="PANTHER" id="PTHR15004">
    <property type="entry name" value="GLUTAMYL-TRNA(GLN) AMIDOTRANSFERASE SUBUNIT C, MITOCHONDRIAL"/>
    <property type="match status" value="1"/>
</dbReference>
<dbReference type="GO" id="GO:0050567">
    <property type="term" value="F:glutaminyl-tRNA synthase (glutamine-hydrolyzing) activity"/>
    <property type="evidence" value="ECO:0007669"/>
    <property type="project" value="UniProtKB-UniRule"/>
</dbReference>
<comment type="subunit">
    <text evidence="1">Heterotrimer of A, B and C subunits.</text>
</comment>
<dbReference type="Gene3D" id="1.10.20.60">
    <property type="entry name" value="Glu-tRNAGln amidotransferase C subunit, N-terminal domain"/>
    <property type="match status" value="1"/>
</dbReference>
<dbReference type="PANTHER" id="PTHR15004:SF0">
    <property type="entry name" value="GLUTAMYL-TRNA(GLN) AMIDOTRANSFERASE SUBUNIT C, MITOCHONDRIAL"/>
    <property type="match status" value="1"/>
</dbReference>